<name>A0A8J4F0J7_9CHLO</name>
<reference evidence="1" key="1">
    <citation type="journal article" date="2021" name="Proc. Natl. Acad. Sci. U.S.A.">
        <title>Three genomes in the algal genus Volvox reveal the fate of a haploid sex-determining region after a transition to homothallism.</title>
        <authorList>
            <person name="Yamamoto K."/>
            <person name="Hamaji T."/>
            <person name="Kawai-Toyooka H."/>
            <person name="Matsuzaki R."/>
            <person name="Takahashi F."/>
            <person name="Nishimura Y."/>
            <person name="Kawachi M."/>
            <person name="Noguchi H."/>
            <person name="Minakuchi Y."/>
            <person name="Umen J.G."/>
            <person name="Toyoda A."/>
            <person name="Nozaki H."/>
        </authorList>
    </citation>
    <scope>NUCLEOTIDE SEQUENCE</scope>
    <source>
        <strain evidence="1">NIES-3780</strain>
    </source>
</reference>
<evidence type="ECO:0000313" key="2">
    <source>
        <dbReference type="Proteomes" id="UP000747399"/>
    </source>
</evidence>
<dbReference type="Proteomes" id="UP000747399">
    <property type="component" value="Unassembled WGS sequence"/>
</dbReference>
<keyword evidence="2" id="KW-1185">Reference proteome</keyword>
<dbReference type="AlphaFoldDB" id="A0A8J4F0J7"/>
<dbReference type="EMBL" id="BNCO01000011">
    <property type="protein sequence ID" value="GIL51450.1"/>
    <property type="molecule type" value="Genomic_DNA"/>
</dbReference>
<proteinExistence type="predicted"/>
<evidence type="ECO:0000313" key="1">
    <source>
        <dbReference type="EMBL" id="GIL51450.1"/>
    </source>
</evidence>
<accession>A0A8J4F0J7</accession>
<organism evidence="1 2">
    <name type="scientific">Volvox africanus</name>
    <dbReference type="NCBI Taxonomy" id="51714"/>
    <lineage>
        <taxon>Eukaryota</taxon>
        <taxon>Viridiplantae</taxon>
        <taxon>Chlorophyta</taxon>
        <taxon>core chlorophytes</taxon>
        <taxon>Chlorophyceae</taxon>
        <taxon>CS clade</taxon>
        <taxon>Chlamydomonadales</taxon>
        <taxon>Volvocaceae</taxon>
        <taxon>Volvox</taxon>
    </lineage>
</organism>
<gene>
    <name evidence="1" type="ORF">Vafri_7440</name>
</gene>
<sequence>MLPDTHFCALSMQKSSAAGNTIWGGQDLLCHGRNLVTKSVQLMKMVHGMDRYIQLLLSVTQDGKKMDLLYIRWFTAPEEDWNRKRSLPIPGQCKTSCTHGC</sequence>
<protein>
    <submittedName>
        <fullName evidence="1">Uncharacterized protein</fullName>
    </submittedName>
</protein>
<comment type="caution">
    <text evidence="1">The sequence shown here is derived from an EMBL/GenBank/DDBJ whole genome shotgun (WGS) entry which is preliminary data.</text>
</comment>